<dbReference type="AlphaFoldDB" id="A0A1B1YAZ9"/>
<keyword evidence="1" id="KW-0175">Coiled coil</keyword>
<name>A0A1B1YAZ9_THEST</name>
<dbReference type="RefSeq" id="WP_015358217.1">
    <property type="nucleotide sequence ID" value="NZ_CP014672.1"/>
</dbReference>
<dbReference type="Proteomes" id="UP000092971">
    <property type="component" value="Chromosome"/>
</dbReference>
<dbReference type="InterPro" id="IPR005646">
    <property type="entry name" value="FapA"/>
</dbReference>
<organism evidence="3 4">
    <name type="scientific">Thermoclostridium stercorarium subsp. thermolacticum DSM 2910</name>
    <dbReference type="NCBI Taxonomy" id="1121336"/>
    <lineage>
        <taxon>Bacteria</taxon>
        <taxon>Bacillati</taxon>
        <taxon>Bacillota</taxon>
        <taxon>Clostridia</taxon>
        <taxon>Eubacteriales</taxon>
        <taxon>Oscillospiraceae</taxon>
        <taxon>Thermoclostridium</taxon>
    </lineage>
</organism>
<dbReference type="SUPFAM" id="SSF58100">
    <property type="entry name" value="Bacterial hemolysins"/>
    <property type="match status" value="1"/>
</dbReference>
<sequence length="453" mass="50652">MISVNICNNALEAYITLHYLPEDYKNNRGKLTEAIQSALKKANVNYGIMYEVLNGELPLNTPILIAKGKPPVHGTDSEIRMFQIPEPKPLLIDNDRVNHYELNLIHHVKAGDWLGERIDPKPGIPGIDVHGNEIKPDEGILYPLLYDQNSVLQVRTEGKDVLYALKDGAVHYVGDTIAVYDVLEVNGDVDFNTGNIDFNGYVNIKGTVEDNFVVKSTKDIEIESEYGIGGVKLIESTEGSIYIRGGVAGKGKAKIICKGNLYAKFISDAEVICEGSVFAGFYIRNSSIRAKQVIVESGRGQIVGGNIDADIKVECADIGNRMEKRTLINIRGFDRESLTDEMNDLSDTIHSRKKQLNALKEKLRSLNMNAEKSRNEIKKIQQEIFGMQEEIKKLEKQYTDISGYLKTPGNGALVVKNYVYPKVRVTIQNQVLEIMKTEYRPTYVLKEGLIQAI</sequence>
<dbReference type="InterPro" id="IPR046866">
    <property type="entry name" value="FapA_N"/>
</dbReference>
<evidence type="ECO:0000256" key="1">
    <source>
        <dbReference type="SAM" id="Coils"/>
    </source>
</evidence>
<feature type="domain" description="Flagellar Assembly Protein A N-terminal region" evidence="2">
    <location>
        <begin position="2"/>
        <end position="173"/>
    </location>
</feature>
<evidence type="ECO:0000313" key="3">
    <source>
        <dbReference type="EMBL" id="ANW97950.1"/>
    </source>
</evidence>
<evidence type="ECO:0000259" key="2">
    <source>
        <dbReference type="Pfam" id="PF20250"/>
    </source>
</evidence>
<proteinExistence type="predicted"/>
<dbReference type="EMBL" id="CP014672">
    <property type="protein sequence ID" value="ANW97950.1"/>
    <property type="molecule type" value="Genomic_DNA"/>
</dbReference>
<dbReference type="Pfam" id="PF03961">
    <property type="entry name" value="FapA"/>
    <property type="match status" value="1"/>
</dbReference>
<protein>
    <recommendedName>
        <fullName evidence="2">Flagellar Assembly Protein A N-terminal region domain-containing protein</fullName>
    </recommendedName>
</protein>
<gene>
    <name evidence="3" type="ORF">CSTERTH_02295</name>
</gene>
<dbReference type="PANTHER" id="PTHR38032">
    <property type="entry name" value="POLYMERASE-RELATED"/>
    <property type="match status" value="1"/>
</dbReference>
<dbReference type="Gene3D" id="1.10.287.1490">
    <property type="match status" value="1"/>
</dbReference>
<dbReference type="PANTHER" id="PTHR38032:SF1">
    <property type="entry name" value="RNA-BINDING PROTEIN KHPB N-TERMINAL DOMAIN-CONTAINING PROTEIN"/>
    <property type="match status" value="1"/>
</dbReference>
<evidence type="ECO:0000313" key="4">
    <source>
        <dbReference type="Proteomes" id="UP000092971"/>
    </source>
</evidence>
<accession>A0A1B1YAZ9</accession>
<dbReference type="OrthoDB" id="1279at2"/>
<dbReference type="Pfam" id="PF20250">
    <property type="entry name" value="FapA_N"/>
    <property type="match status" value="1"/>
</dbReference>
<dbReference type="InterPro" id="IPR046865">
    <property type="entry name" value="FapA_b_solenoid"/>
</dbReference>
<feature type="coiled-coil region" evidence="1">
    <location>
        <begin position="342"/>
        <end position="397"/>
    </location>
</feature>
<reference evidence="3 4" key="1">
    <citation type="submission" date="2016-02" db="EMBL/GenBank/DDBJ databases">
        <title>Comparison of Clostridium stercorarium subspecies using comparative genomics and transcriptomics.</title>
        <authorList>
            <person name="Schellenberg J."/>
            <person name="Thallinger G."/>
            <person name="Levin D.B."/>
            <person name="Zhang X."/>
            <person name="Alvare G."/>
            <person name="Fristensky B."/>
            <person name="Sparling R."/>
        </authorList>
    </citation>
    <scope>NUCLEOTIDE SEQUENCE [LARGE SCALE GENOMIC DNA]</scope>
    <source>
        <strain evidence="3 4">DSM 2910</strain>
    </source>
</reference>